<evidence type="ECO:0000259" key="2">
    <source>
        <dbReference type="Pfam" id="PF12708"/>
    </source>
</evidence>
<dbReference type="EMBL" id="JACKVK010000008">
    <property type="protein sequence ID" value="MCV7421610.1"/>
    <property type="molecule type" value="Genomic_DNA"/>
</dbReference>
<feature type="domain" description="Rhamnogalacturonase A/B/Epimerase-like pectate lyase" evidence="2">
    <location>
        <begin position="263"/>
        <end position="306"/>
    </location>
</feature>
<dbReference type="InterPro" id="IPR006626">
    <property type="entry name" value="PbH1"/>
</dbReference>
<keyword evidence="4" id="KW-1185">Reference proteome</keyword>
<dbReference type="InterPro" id="IPR024535">
    <property type="entry name" value="RHGA/B-epi-like_pectate_lyase"/>
</dbReference>
<dbReference type="Gene3D" id="2.160.20.10">
    <property type="entry name" value="Single-stranded right-handed beta-helix, Pectin lyase-like"/>
    <property type="match status" value="1"/>
</dbReference>
<dbReference type="InterPro" id="IPR011050">
    <property type="entry name" value="Pectin_lyase_fold/virulence"/>
</dbReference>
<reference evidence="3" key="1">
    <citation type="submission" date="2020-07" db="EMBL/GenBank/DDBJ databases">
        <authorList>
            <person name="Pettersson B.M.F."/>
            <person name="Behra P.R.K."/>
            <person name="Ramesh M."/>
            <person name="Das S."/>
            <person name="Dasgupta S."/>
            <person name="Kirsebom L.A."/>
        </authorList>
    </citation>
    <scope>NUCLEOTIDE SEQUENCE</scope>
    <source>
        <strain evidence="3">DSM 44838</strain>
    </source>
</reference>
<protein>
    <recommendedName>
        <fullName evidence="2">Rhamnogalacturonase A/B/Epimerase-like pectate lyase domain-containing protein</fullName>
    </recommendedName>
</protein>
<dbReference type="PANTHER" id="PTHR31339">
    <property type="entry name" value="PECTIN LYASE-RELATED"/>
    <property type="match status" value="1"/>
</dbReference>
<dbReference type="AlphaFoldDB" id="A0A9X3BTX5"/>
<evidence type="ECO:0000256" key="1">
    <source>
        <dbReference type="SAM" id="MobiDB-lite"/>
    </source>
</evidence>
<accession>A0A9X3BTX5</accession>
<dbReference type="SMART" id="SM00710">
    <property type="entry name" value="PbH1"/>
    <property type="match status" value="8"/>
</dbReference>
<name>A0A9X3BTX5_9MYCO</name>
<proteinExistence type="predicted"/>
<dbReference type="Pfam" id="PF12708">
    <property type="entry name" value="Pect-lyase_RHGA_epim"/>
    <property type="match status" value="1"/>
</dbReference>
<comment type="caution">
    <text evidence="3">The sequence shown here is derived from an EMBL/GenBank/DDBJ whole genome shotgun (WGS) entry which is preliminary data.</text>
</comment>
<feature type="compositionally biased region" description="Low complexity" evidence="1">
    <location>
        <begin position="82"/>
        <end position="93"/>
    </location>
</feature>
<feature type="region of interest" description="Disordered" evidence="1">
    <location>
        <begin position="19"/>
        <end position="169"/>
    </location>
</feature>
<dbReference type="InterPro" id="IPR051801">
    <property type="entry name" value="GH28_Enzymes"/>
</dbReference>
<sequence>MLLAGAASVGFALTTGYGTAAAEPSASDSSDSSGASASSSSDGPSSSSPSGGSPHTGATGDGNQPTTTVGGGGHSAAGGTGATSTNTADTSDATADDDPTESAGTVVRHRRTDATTTSPASAKVPRRADADELSAATKSTAPAAHDEKPARADAVSSTEDAAVDDRASSVAVAQPVRAASATPSADFSPAQQAATPPTSVVTIPGAVDTPAVPVEPPSMWTVLAWVRRQLEVSIVAAAYSPRAVVSSSTSASSATSASTVPTVDVKDYGAIGDGVTDDSTAIKAAVAALTSGGRLYIPLGDYRFAQQHPAGDAAIYLNGLSDVTVEFAPGARLLMDNLDANGLGTSHGIRVEGTASHVAILNPTIEWVVRPSARSFGDGISVLGYPSDSPPPSGWTGSTGKVEFVSIVNGRTVNAPQAGAVIMGASDVTVTNFTAIGTLADGLHFNSNRRVTVDGLVAQNTGDDGLAFVTYYDPTQPWTYGPTDGPFNQPGLGEWNNGGSVASHISVTGGRASGVRVQGGYDITISDVTVSGKEFGVQINSAKATGPGDWTSLASRNIHISGVTVDGAQTGIVLGTNNIDGTEDSKWWDFAGSSISDVTIRGSKNWSIAVETPATTTSKFAGITLQNIHAESMAADGPFGGGNGGILLASLRDSVIDDVRLVSDHASDVNLLGAGQLRSGISAEDLPSSNLQVNDLVLQGPGRILIQDIAGVDFGNVASYGADASAVMLYRVSDSTFDHIGAYLPGRGSGAGYGVRLLQVFDVDVEEIEVITDAHVGSTWWAVEFGGGNPTEGVAGRGVRVEDVTYVSDRDATASDIAWQGGPYGPVDWYISATWRHDGETSPQWRSALYGDTSPV</sequence>
<feature type="compositionally biased region" description="Gly residues" evidence="1">
    <location>
        <begin position="69"/>
        <end position="81"/>
    </location>
</feature>
<dbReference type="SUPFAM" id="SSF51126">
    <property type="entry name" value="Pectin lyase-like"/>
    <property type="match status" value="2"/>
</dbReference>
<dbReference type="InterPro" id="IPR012334">
    <property type="entry name" value="Pectin_lyas_fold"/>
</dbReference>
<evidence type="ECO:0000313" key="3">
    <source>
        <dbReference type="EMBL" id="MCV7421610.1"/>
    </source>
</evidence>
<feature type="compositionally biased region" description="Low complexity" evidence="1">
    <location>
        <begin position="24"/>
        <end position="53"/>
    </location>
</feature>
<reference evidence="3" key="2">
    <citation type="journal article" date="2022" name="BMC Genomics">
        <title>Comparative genome analysis of mycobacteria focusing on tRNA and non-coding RNA.</title>
        <authorList>
            <person name="Behra P.R.K."/>
            <person name="Pettersson B.M.F."/>
            <person name="Ramesh M."/>
            <person name="Das S."/>
            <person name="Dasgupta S."/>
            <person name="Kirsebom L.A."/>
        </authorList>
    </citation>
    <scope>NUCLEOTIDE SEQUENCE</scope>
    <source>
        <strain evidence="3">DSM 44838</strain>
    </source>
</reference>
<gene>
    <name evidence="3" type="ORF">H7K45_13770</name>
</gene>
<organism evidence="3 4">
    <name type="scientific">Mycobacterium yunnanensis</name>
    <dbReference type="NCBI Taxonomy" id="368477"/>
    <lineage>
        <taxon>Bacteria</taxon>
        <taxon>Bacillati</taxon>
        <taxon>Actinomycetota</taxon>
        <taxon>Actinomycetes</taxon>
        <taxon>Mycobacteriales</taxon>
        <taxon>Mycobacteriaceae</taxon>
        <taxon>Mycobacterium</taxon>
    </lineage>
</organism>
<dbReference type="Proteomes" id="UP001141629">
    <property type="component" value="Unassembled WGS sequence"/>
</dbReference>
<evidence type="ECO:0000313" key="4">
    <source>
        <dbReference type="Proteomes" id="UP001141629"/>
    </source>
</evidence>